<keyword evidence="1" id="KW-0472">Membrane</keyword>
<feature type="transmembrane region" description="Helical" evidence="1">
    <location>
        <begin position="99"/>
        <end position="118"/>
    </location>
</feature>
<keyword evidence="3" id="KW-1185">Reference proteome</keyword>
<organism evidence="2 3">
    <name type="scientific">Phytophthora oleae</name>
    <dbReference type="NCBI Taxonomy" id="2107226"/>
    <lineage>
        <taxon>Eukaryota</taxon>
        <taxon>Sar</taxon>
        <taxon>Stramenopiles</taxon>
        <taxon>Oomycota</taxon>
        <taxon>Peronosporomycetes</taxon>
        <taxon>Peronosporales</taxon>
        <taxon>Peronosporaceae</taxon>
        <taxon>Phytophthora</taxon>
    </lineage>
</organism>
<evidence type="ECO:0000256" key="1">
    <source>
        <dbReference type="SAM" id="Phobius"/>
    </source>
</evidence>
<feature type="transmembrane region" description="Helical" evidence="1">
    <location>
        <begin position="160"/>
        <end position="187"/>
    </location>
</feature>
<dbReference type="Proteomes" id="UP001632037">
    <property type="component" value="Unassembled WGS sequence"/>
</dbReference>
<dbReference type="AlphaFoldDB" id="A0ABD3EWU7"/>
<reference evidence="2 3" key="1">
    <citation type="submission" date="2024-09" db="EMBL/GenBank/DDBJ databases">
        <title>Genome sequencing and assembly of Phytophthora oleae, isolate VK10A, causative agent of rot of olive drupes.</title>
        <authorList>
            <person name="Conti Taguali S."/>
            <person name="Riolo M."/>
            <person name="La Spada F."/>
            <person name="Cacciola S.O."/>
            <person name="Dionisio G."/>
        </authorList>
    </citation>
    <scope>NUCLEOTIDE SEQUENCE [LARGE SCALE GENOMIC DNA]</scope>
    <source>
        <strain evidence="2 3">VK10A</strain>
    </source>
</reference>
<name>A0ABD3EWU7_9STRA</name>
<feature type="transmembrane region" description="Helical" evidence="1">
    <location>
        <begin position="130"/>
        <end position="154"/>
    </location>
</feature>
<keyword evidence="1" id="KW-0812">Transmembrane</keyword>
<keyword evidence="1" id="KW-1133">Transmembrane helix</keyword>
<dbReference type="EMBL" id="JBIMZQ010000061">
    <property type="protein sequence ID" value="KAL3657776.1"/>
    <property type="molecule type" value="Genomic_DNA"/>
</dbReference>
<proteinExistence type="predicted"/>
<protein>
    <recommendedName>
        <fullName evidence="4">Transmembrane protein</fullName>
    </recommendedName>
</protein>
<sequence>MSFHRIKVQPVGIERHQPKKAGVFYHKLVQSWQHSQIGHRSQYSIERLLAFQDYHQRVSLSRAITVCIVTPIPAMLAALLVDCILLQPLSEGWKANYALWIRVFLDAFAVAMGLTIQVKEVIVTDAISHTGAAVIALGTAMAYISLAILVAALWRFPIPFFGVLSVVPMVFFVCFLTTVVVGPYLLISSPVLRQQIKSQLVIVGTQVLVAIIFRSSVRFSTASQLFSRLRSSL</sequence>
<gene>
    <name evidence="2" type="ORF">V7S43_017348</name>
</gene>
<feature type="transmembrane region" description="Helical" evidence="1">
    <location>
        <begin position="63"/>
        <end position="87"/>
    </location>
</feature>
<evidence type="ECO:0008006" key="4">
    <source>
        <dbReference type="Google" id="ProtNLM"/>
    </source>
</evidence>
<evidence type="ECO:0000313" key="3">
    <source>
        <dbReference type="Proteomes" id="UP001632037"/>
    </source>
</evidence>
<evidence type="ECO:0000313" key="2">
    <source>
        <dbReference type="EMBL" id="KAL3657776.1"/>
    </source>
</evidence>
<comment type="caution">
    <text evidence="2">The sequence shown here is derived from an EMBL/GenBank/DDBJ whole genome shotgun (WGS) entry which is preliminary data.</text>
</comment>
<accession>A0ABD3EWU7</accession>
<feature type="transmembrane region" description="Helical" evidence="1">
    <location>
        <begin position="199"/>
        <end position="217"/>
    </location>
</feature>